<evidence type="ECO:0008006" key="2">
    <source>
        <dbReference type="Google" id="ProtNLM"/>
    </source>
</evidence>
<feature type="non-terminal residue" evidence="1">
    <location>
        <position position="1"/>
    </location>
</feature>
<accession>A0A383CC52</accession>
<dbReference type="EMBL" id="UINC01207728">
    <property type="protein sequence ID" value="SVE29947.1"/>
    <property type="molecule type" value="Genomic_DNA"/>
</dbReference>
<dbReference type="SUPFAM" id="SSF53756">
    <property type="entry name" value="UDP-Glycosyltransferase/glycogen phosphorylase"/>
    <property type="match status" value="1"/>
</dbReference>
<reference evidence="1" key="1">
    <citation type="submission" date="2018-05" db="EMBL/GenBank/DDBJ databases">
        <authorList>
            <person name="Lanie J.A."/>
            <person name="Ng W.-L."/>
            <person name="Kazmierczak K.M."/>
            <person name="Andrzejewski T.M."/>
            <person name="Davidsen T.M."/>
            <person name="Wayne K.J."/>
            <person name="Tettelin H."/>
            <person name="Glass J.I."/>
            <person name="Rusch D."/>
            <person name="Podicherti R."/>
            <person name="Tsui H.-C.T."/>
            <person name="Winkler M.E."/>
        </authorList>
    </citation>
    <scope>NUCLEOTIDE SEQUENCE</scope>
</reference>
<name>A0A383CC52_9ZZZZ</name>
<sequence length="51" mass="6002">TADPSEICQRIEQLRDMALRKNLGKKIREKARLNYGWNSVMGSYLDLYRSL</sequence>
<organism evidence="1">
    <name type="scientific">marine metagenome</name>
    <dbReference type="NCBI Taxonomy" id="408172"/>
    <lineage>
        <taxon>unclassified sequences</taxon>
        <taxon>metagenomes</taxon>
        <taxon>ecological metagenomes</taxon>
    </lineage>
</organism>
<proteinExistence type="predicted"/>
<dbReference type="AlphaFoldDB" id="A0A383CC52"/>
<evidence type="ECO:0000313" key="1">
    <source>
        <dbReference type="EMBL" id="SVE29947.1"/>
    </source>
</evidence>
<protein>
    <recommendedName>
        <fullName evidence="2">Glycosyl transferase family 1 domain-containing protein</fullName>
    </recommendedName>
</protein>
<dbReference type="Gene3D" id="3.40.50.2000">
    <property type="entry name" value="Glycogen Phosphorylase B"/>
    <property type="match status" value="1"/>
</dbReference>
<gene>
    <name evidence="1" type="ORF">METZ01_LOCUS482801</name>
</gene>